<name>A0A971M390_9BACT</name>
<gene>
    <name evidence="1" type="ORF">GXY80_03585</name>
</gene>
<reference evidence="1" key="1">
    <citation type="journal article" date="2020" name="Biotechnol. Biofuels">
        <title>New insights from the biogas microbiome by comprehensive genome-resolved metagenomics of nearly 1600 species originating from multiple anaerobic digesters.</title>
        <authorList>
            <person name="Campanaro S."/>
            <person name="Treu L."/>
            <person name="Rodriguez-R L.M."/>
            <person name="Kovalovszki A."/>
            <person name="Ziels R.M."/>
            <person name="Maus I."/>
            <person name="Zhu X."/>
            <person name="Kougias P.G."/>
            <person name="Basile A."/>
            <person name="Luo G."/>
            <person name="Schluter A."/>
            <person name="Konstantinidis K.T."/>
            <person name="Angelidaki I."/>
        </authorList>
    </citation>
    <scope>NUCLEOTIDE SEQUENCE</scope>
    <source>
        <strain evidence="1">AS06rmzACSIP_7</strain>
    </source>
</reference>
<accession>A0A971M390</accession>
<dbReference type="Proteomes" id="UP000777265">
    <property type="component" value="Unassembled WGS sequence"/>
</dbReference>
<sequence length="69" mass="7707">MSERPIRIIVEVSGGVVRSIHSDSDSISIDVLDYDNMGCAKDDPGAREEYEYYLKLEEEAKTLGVKEAL</sequence>
<comment type="caution">
    <text evidence="1">The sequence shown here is derived from an EMBL/GenBank/DDBJ whole genome shotgun (WGS) entry which is preliminary data.</text>
</comment>
<proteinExistence type="predicted"/>
<evidence type="ECO:0000313" key="2">
    <source>
        <dbReference type="Proteomes" id="UP000777265"/>
    </source>
</evidence>
<organism evidence="1 2">
    <name type="scientific">Syntrophorhabdus aromaticivorans</name>
    <dbReference type="NCBI Taxonomy" id="328301"/>
    <lineage>
        <taxon>Bacteria</taxon>
        <taxon>Pseudomonadati</taxon>
        <taxon>Thermodesulfobacteriota</taxon>
        <taxon>Syntrophorhabdia</taxon>
        <taxon>Syntrophorhabdales</taxon>
        <taxon>Syntrophorhabdaceae</taxon>
        <taxon>Syntrophorhabdus</taxon>
    </lineage>
</organism>
<dbReference type="EMBL" id="JAAYEE010000065">
    <property type="protein sequence ID" value="NLW34552.1"/>
    <property type="molecule type" value="Genomic_DNA"/>
</dbReference>
<protein>
    <submittedName>
        <fullName evidence="1">Uncharacterized protein</fullName>
    </submittedName>
</protein>
<dbReference type="AlphaFoldDB" id="A0A971M390"/>
<reference evidence="1" key="2">
    <citation type="submission" date="2020-01" db="EMBL/GenBank/DDBJ databases">
        <authorList>
            <person name="Campanaro S."/>
        </authorList>
    </citation>
    <scope>NUCLEOTIDE SEQUENCE</scope>
    <source>
        <strain evidence="1">AS06rmzACSIP_7</strain>
    </source>
</reference>
<evidence type="ECO:0000313" key="1">
    <source>
        <dbReference type="EMBL" id="NLW34552.1"/>
    </source>
</evidence>